<feature type="domain" description="Metallo-beta-lactamase" evidence="1">
    <location>
        <begin position="15"/>
        <end position="224"/>
    </location>
</feature>
<evidence type="ECO:0000313" key="2">
    <source>
        <dbReference type="EMBL" id="MDR7361845.1"/>
    </source>
</evidence>
<dbReference type="EMBL" id="JAVDYG010000001">
    <property type="protein sequence ID" value="MDR7361845.1"/>
    <property type="molecule type" value="Genomic_DNA"/>
</dbReference>
<dbReference type="SUPFAM" id="SSF56281">
    <property type="entry name" value="Metallo-hydrolase/oxidoreductase"/>
    <property type="match status" value="1"/>
</dbReference>
<protein>
    <submittedName>
        <fullName evidence="2">Glyoxylase-like metal-dependent hydrolase (Beta-lactamase superfamily II)</fullName>
    </submittedName>
</protein>
<dbReference type="SMART" id="SM00849">
    <property type="entry name" value="Lactamase_B"/>
    <property type="match status" value="1"/>
</dbReference>
<dbReference type="InterPro" id="IPR001279">
    <property type="entry name" value="Metallo-B-lactamas"/>
</dbReference>
<comment type="caution">
    <text evidence="2">The sequence shown here is derived from an EMBL/GenBank/DDBJ whole genome shotgun (WGS) entry which is preliminary data.</text>
</comment>
<organism evidence="2 3">
    <name type="scientific">Nocardioides marmoribigeumensis</name>
    <dbReference type="NCBI Taxonomy" id="433649"/>
    <lineage>
        <taxon>Bacteria</taxon>
        <taxon>Bacillati</taxon>
        <taxon>Actinomycetota</taxon>
        <taxon>Actinomycetes</taxon>
        <taxon>Propionibacteriales</taxon>
        <taxon>Nocardioidaceae</taxon>
        <taxon>Nocardioides</taxon>
    </lineage>
</organism>
<gene>
    <name evidence="2" type="ORF">J2S63_001398</name>
</gene>
<name>A0ABU2BT84_9ACTN</name>
<dbReference type="PANTHER" id="PTHR42951">
    <property type="entry name" value="METALLO-BETA-LACTAMASE DOMAIN-CONTAINING"/>
    <property type="match status" value="1"/>
</dbReference>
<evidence type="ECO:0000313" key="3">
    <source>
        <dbReference type="Proteomes" id="UP001183648"/>
    </source>
</evidence>
<evidence type="ECO:0000259" key="1">
    <source>
        <dbReference type="SMART" id="SM00849"/>
    </source>
</evidence>
<dbReference type="InterPro" id="IPR050855">
    <property type="entry name" value="NDM-1-like"/>
</dbReference>
<accession>A0ABU2BT84</accession>
<keyword evidence="3" id="KW-1185">Reference proteome</keyword>
<proteinExistence type="predicted"/>
<dbReference type="InterPro" id="IPR036866">
    <property type="entry name" value="RibonucZ/Hydroxyglut_hydro"/>
</dbReference>
<dbReference type="Proteomes" id="UP001183648">
    <property type="component" value="Unassembled WGS sequence"/>
</dbReference>
<dbReference type="Gene3D" id="3.60.15.10">
    <property type="entry name" value="Ribonuclease Z/Hydroxyacylglutathione hydrolase-like"/>
    <property type="match status" value="1"/>
</dbReference>
<dbReference type="RefSeq" id="WP_310300431.1">
    <property type="nucleotide sequence ID" value="NZ_BAAAPS010000008.1"/>
</dbReference>
<sequence length="241" mass="25611">MQQVGDDAFHGTGTDVGWLAVRDGRDLTLVDTGWPGDVSRLEEQLAAIGHHPRDVRAVLLTHAHVDHMGALRHLHEAYGVPVLMHPDEVPLARGDRREQAGPLDVLVRAWRPRVAAWSARIMRAGALQHPRVAHAEAWAGPTALDLPGGPVPVPCPGHTSGHTAYLFPGIGVVATGDALVTAHPVTGIDGPQRLPDFFSHAPEDARMSLSVLADLDADTVVPGHGPVWRGQLAEAVAQAQA</sequence>
<dbReference type="Pfam" id="PF00753">
    <property type="entry name" value="Lactamase_B"/>
    <property type="match status" value="1"/>
</dbReference>
<reference evidence="2 3" key="1">
    <citation type="submission" date="2023-07" db="EMBL/GenBank/DDBJ databases">
        <title>Sequencing the genomes of 1000 actinobacteria strains.</title>
        <authorList>
            <person name="Klenk H.-P."/>
        </authorList>
    </citation>
    <scope>NUCLEOTIDE SEQUENCE [LARGE SCALE GENOMIC DNA]</scope>
    <source>
        <strain evidence="2 3">DSM 19426</strain>
    </source>
</reference>
<dbReference type="PANTHER" id="PTHR42951:SF14">
    <property type="entry name" value="METALLO-BETA-LACTAMASE SUPERFAMILY PROTEIN"/>
    <property type="match status" value="1"/>
</dbReference>